<keyword evidence="9" id="KW-1185">Reference proteome</keyword>
<evidence type="ECO:0000313" key="7">
    <source>
        <dbReference type="EMBL" id="KAJ4469657.1"/>
    </source>
</evidence>
<protein>
    <recommendedName>
        <fullName evidence="6">SUN domain-containing protein</fullName>
    </recommendedName>
</protein>
<evidence type="ECO:0000256" key="3">
    <source>
        <dbReference type="ARBA" id="ARBA00022989"/>
    </source>
</evidence>
<keyword evidence="4 5" id="KW-0472">Membrane</keyword>
<dbReference type="PANTHER" id="PTHR12911">
    <property type="entry name" value="SAD1/UNC-84-LIKE PROTEIN-RELATED"/>
    <property type="match status" value="1"/>
</dbReference>
<dbReference type="EMBL" id="JANVFT010000095">
    <property type="protein sequence ID" value="KAJ4469657.1"/>
    <property type="molecule type" value="Genomic_DNA"/>
</dbReference>
<dbReference type="EMBL" id="JANVFT010000037">
    <property type="protein sequence ID" value="KAJ4492524.1"/>
    <property type="molecule type" value="Genomic_DNA"/>
</dbReference>
<comment type="caution">
    <text evidence="7">The sequence shown here is derived from an EMBL/GenBank/DDBJ whole genome shotgun (WGS) entry which is preliminary data.</text>
</comment>
<dbReference type="PANTHER" id="PTHR12911:SF8">
    <property type="entry name" value="KLAROID PROTEIN-RELATED"/>
    <property type="match status" value="1"/>
</dbReference>
<dbReference type="Gene3D" id="2.60.120.260">
    <property type="entry name" value="Galactose-binding domain-like"/>
    <property type="match status" value="1"/>
</dbReference>
<evidence type="ECO:0000259" key="6">
    <source>
        <dbReference type="PROSITE" id="PS51469"/>
    </source>
</evidence>
<evidence type="ECO:0000256" key="5">
    <source>
        <dbReference type="SAM" id="Phobius"/>
    </source>
</evidence>
<comment type="subcellular location">
    <subcellularLocation>
        <location evidence="1">Membrane</location>
    </subcellularLocation>
</comment>
<dbReference type="PROSITE" id="PS51469">
    <property type="entry name" value="SUN"/>
    <property type="match status" value="1"/>
</dbReference>
<keyword evidence="3 5" id="KW-1133">Transmembrane helix</keyword>
<feature type="transmembrane region" description="Helical" evidence="5">
    <location>
        <begin position="68"/>
        <end position="91"/>
    </location>
</feature>
<dbReference type="Pfam" id="PF07738">
    <property type="entry name" value="Sad1_UNC"/>
    <property type="match status" value="1"/>
</dbReference>
<dbReference type="InterPro" id="IPR045119">
    <property type="entry name" value="SUN1-5"/>
</dbReference>
<dbReference type="InterPro" id="IPR012919">
    <property type="entry name" value="SUN_dom"/>
</dbReference>
<evidence type="ECO:0000256" key="1">
    <source>
        <dbReference type="ARBA" id="ARBA00004370"/>
    </source>
</evidence>
<evidence type="ECO:0000256" key="4">
    <source>
        <dbReference type="ARBA" id="ARBA00023136"/>
    </source>
</evidence>
<feature type="domain" description="SUN" evidence="6">
    <location>
        <begin position="170"/>
        <end position="366"/>
    </location>
</feature>
<evidence type="ECO:0000256" key="2">
    <source>
        <dbReference type="ARBA" id="ARBA00022692"/>
    </source>
</evidence>
<sequence length="367" mass="40706">MNAKRFVLKDSSIPNVYKIKTRSYQEQFHTCPTVEEQDQNTPAKDRVLSGFLSLITTTFRKLFQVLKVVGNLATLAASILAIISFVIGVLAPVQLPLRLSRLLCSAMSLLCLIQRVVPTEAQISCDAGYFHSLWNGPVEVNPIPSTVPTTLVLQPETGFLPLDFALASNGAGVIVELTSDTDGMKPRSLLHKWASIMRGYDNAQMAVNPPIVVLEEPLYMSECWAFAGSRGHIAVSLPSTILVHNFTVHFPDHHGIVKEKLRQAPKDIALWALVPKTSMEHNTNQQFTEWERFVMSRRHINHSLCNSSSAFLQIAHLTIYDFSAGMHQIFQTLSPVQTSVVLIEILDNWGGGSTCLHRVSIHGISDL</sequence>
<reference evidence="7" key="1">
    <citation type="submission" date="2022-08" db="EMBL/GenBank/DDBJ databases">
        <title>A Global Phylogenomic Analysis of the Shiitake Genus Lentinula.</title>
        <authorList>
            <consortium name="DOE Joint Genome Institute"/>
            <person name="Sierra-Patev S."/>
            <person name="Min B."/>
            <person name="Naranjo-Ortiz M."/>
            <person name="Looney B."/>
            <person name="Konkel Z."/>
            <person name="Slot J.C."/>
            <person name="Sakamoto Y."/>
            <person name="Steenwyk J.L."/>
            <person name="Rokas A."/>
            <person name="Carro J."/>
            <person name="Camarero S."/>
            <person name="Ferreira P."/>
            <person name="Molpeceres G."/>
            <person name="Ruiz-Duenas F.J."/>
            <person name="Serrano A."/>
            <person name="Henrissat B."/>
            <person name="Drula E."/>
            <person name="Hughes K.W."/>
            <person name="Mata J.L."/>
            <person name="Ishikawa N.K."/>
            <person name="Vargas-Isla R."/>
            <person name="Ushijima S."/>
            <person name="Smith C.A."/>
            <person name="Ahrendt S."/>
            <person name="Andreopoulos W."/>
            <person name="He G."/>
            <person name="Labutti K."/>
            <person name="Lipzen A."/>
            <person name="Ng V."/>
            <person name="Riley R."/>
            <person name="Sandor L."/>
            <person name="Barry K."/>
            <person name="Martinez A.T."/>
            <person name="Xiao Y."/>
            <person name="Gibbons J.G."/>
            <person name="Terashima K."/>
            <person name="Grigoriev I.V."/>
            <person name="Hibbett D.S."/>
        </authorList>
    </citation>
    <scope>NUCLEOTIDE SEQUENCE</scope>
    <source>
        <strain evidence="7">RHP3577 ss4</strain>
    </source>
</reference>
<name>A0ABQ8V390_9AGAR</name>
<dbReference type="Proteomes" id="UP001150217">
    <property type="component" value="Unassembled WGS sequence"/>
</dbReference>
<organism evidence="7 9">
    <name type="scientific">Lentinula lateritia</name>
    <dbReference type="NCBI Taxonomy" id="40482"/>
    <lineage>
        <taxon>Eukaryota</taxon>
        <taxon>Fungi</taxon>
        <taxon>Dikarya</taxon>
        <taxon>Basidiomycota</taxon>
        <taxon>Agaricomycotina</taxon>
        <taxon>Agaricomycetes</taxon>
        <taxon>Agaricomycetidae</taxon>
        <taxon>Agaricales</taxon>
        <taxon>Marasmiineae</taxon>
        <taxon>Omphalotaceae</taxon>
        <taxon>Lentinula</taxon>
    </lineage>
</organism>
<proteinExistence type="predicted"/>
<evidence type="ECO:0000313" key="8">
    <source>
        <dbReference type="EMBL" id="KAJ4492524.1"/>
    </source>
</evidence>
<gene>
    <name evidence="8" type="ORF">C8R41DRAFT_919836</name>
    <name evidence="7" type="ORF">C8R41DRAFT_925108</name>
</gene>
<evidence type="ECO:0000313" key="9">
    <source>
        <dbReference type="Proteomes" id="UP001150217"/>
    </source>
</evidence>
<keyword evidence="2 5" id="KW-0812">Transmembrane</keyword>
<accession>A0ABQ8V390</accession>